<reference evidence="2 3" key="1">
    <citation type="submission" date="2020-08" db="EMBL/GenBank/DDBJ databases">
        <title>Genome sequence of Sphingomonas sediminicola KACC 15039T.</title>
        <authorList>
            <person name="Hyun D.-W."/>
            <person name="Bae J.-W."/>
        </authorList>
    </citation>
    <scope>NUCLEOTIDE SEQUENCE [LARGE SCALE GENOMIC DNA]</scope>
    <source>
        <strain evidence="2 3">KACC 15039</strain>
    </source>
</reference>
<name>A0ABX6T651_9SPHN</name>
<dbReference type="SUPFAM" id="SSF53448">
    <property type="entry name" value="Nucleotide-diphospho-sugar transferases"/>
    <property type="match status" value="1"/>
</dbReference>
<feature type="domain" description="Nucleotidyl transferase" evidence="1">
    <location>
        <begin position="2"/>
        <end position="221"/>
    </location>
</feature>
<organism evidence="2 3">
    <name type="scientific">Sphingomonas sediminicola</name>
    <dbReference type="NCBI Taxonomy" id="386874"/>
    <lineage>
        <taxon>Bacteria</taxon>
        <taxon>Pseudomonadati</taxon>
        <taxon>Pseudomonadota</taxon>
        <taxon>Alphaproteobacteria</taxon>
        <taxon>Sphingomonadales</taxon>
        <taxon>Sphingomonadaceae</taxon>
        <taxon>Sphingomonas</taxon>
    </lineage>
</organism>
<dbReference type="CDD" id="cd02524">
    <property type="entry name" value="G1P_cytidylyltransferase"/>
    <property type="match status" value="1"/>
</dbReference>
<keyword evidence="2" id="KW-0548">Nucleotidyltransferase</keyword>
<dbReference type="Pfam" id="PF00483">
    <property type="entry name" value="NTP_transferase"/>
    <property type="match status" value="1"/>
</dbReference>
<dbReference type="InterPro" id="IPR046981">
    <property type="entry name" value="G1P_cyt_trans"/>
</dbReference>
<keyword evidence="2" id="KW-0808">Transferase</keyword>
<dbReference type="NCBIfam" id="TIGR02623">
    <property type="entry name" value="G1P_cyt_trans"/>
    <property type="match status" value="1"/>
</dbReference>
<dbReference type="Proteomes" id="UP000516105">
    <property type="component" value="Chromosome"/>
</dbReference>
<dbReference type="EC" id="2.7.7.33" evidence="2"/>
<protein>
    <submittedName>
        <fullName evidence="2">Glucose-1-phosphate cytidylyltransferase</fullName>
        <ecNumber evidence="2">2.7.7.33</ecNumber>
    </submittedName>
</protein>
<evidence type="ECO:0000313" key="3">
    <source>
        <dbReference type="Proteomes" id="UP000516105"/>
    </source>
</evidence>
<dbReference type="PANTHER" id="PTHR47183:SF1">
    <property type="entry name" value="GLUCOSE-1-PHOSPHATE CYTIDYLYLTRANSFERASE"/>
    <property type="match status" value="1"/>
</dbReference>
<sequence>MKVVILAGGYGTRISEETAQKPKPMVEIGERPILYHVMCHYAAFGFNDFYVACGYRGEVIKKYFADFCYHAQDLIVSLKSGDVEMVGGAPPDWRVHAIDTGRDAMTGGRLLALRDYVGDGPFMCTYGDGLSSVALDQLVAFHRSHGKLATVTAVHPPARFGLLKLEGDHVAAFSEKPQTDTDWINGGFFVFEPEILDYIEGPESSLERDVLERIAADGQLQAFRHSGFFQPMDTLREKQLLEELWQSGNPPWVCKP</sequence>
<dbReference type="EMBL" id="CP060782">
    <property type="protein sequence ID" value="QNP45334.1"/>
    <property type="molecule type" value="Genomic_DNA"/>
</dbReference>
<dbReference type="InterPro" id="IPR013446">
    <property type="entry name" value="G1P_cyt_trans-like"/>
</dbReference>
<dbReference type="InterPro" id="IPR029044">
    <property type="entry name" value="Nucleotide-diphossugar_trans"/>
</dbReference>
<dbReference type="Gene3D" id="3.90.550.10">
    <property type="entry name" value="Spore Coat Polysaccharide Biosynthesis Protein SpsA, Chain A"/>
    <property type="match status" value="1"/>
</dbReference>
<dbReference type="RefSeq" id="WP_187708290.1">
    <property type="nucleotide sequence ID" value="NZ_CP060782.1"/>
</dbReference>
<dbReference type="PANTHER" id="PTHR47183">
    <property type="entry name" value="GLUCOSE-1-PHOSPHATE CYTIDYLYLTRANSFERASE-RELATED"/>
    <property type="match status" value="1"/>
</dbReference>
<dbReference type="GO" id="GO:0047343">
    <property type="term" value="F:glucose-1-phosphate cytidylyltransferase activity"/>
    <property type="evidence" value="ECO:0007669"/>
    <property type="project" value="UniProtKB-EC"/>
</dbReference>
<keyword evidence="3" id="KW-1185">Reference proteome</keyword>
<gene>
    <name evidence="2" type="primary">rfbF</name>
    <name evidence="2" type="ORF">H9L14_12100</name>
</gene>
<accession>A0ABX6T651</accession>
<evidence type="ECO:0000313" key="2">
    <source>
        <dbReference type="EMBL" id="QNP45334.1"/>
    </source>
</evidence>
<proteinExistence type="predicted"/>
<evidence type="ECO:0000259" key="1">
    <source>
        <dbReference type="Pfam" id="PF00483"/>
    </source>
</evidence>
<dbReference type="InterPro" id="IPR005835">
    <property type="entry name" value="NTP_transferase_dom"/>
</dbReference>